<dbReference type="EMBL" id="FNSH01000001">
    <property type="protein sequence ID" value="SEB41536.1"/>
    <property type="molecule type" value="Genomic_DNA"/>
</dbReference>
<name>A0AB38A4M3_9ACTN</name>
<accession>A0AB38A4M3</accession>
<keyword evidence="5" id="KW-0175">Coiled coil</keyword>
<feature type="compositionally biased region" description="Low complexity" evidence="6">
    <location>
        <begin position="197"/>
        <end position="223"/>
    </location>
</feature>
<dbReference type="InterPro" id="IPR038765">
    <property type="entry name" value="Papain-like_cys_pep_sf"/>
</dbReference>
<comment type="similarity">
    <text evidence="1">Belongs to the peptidase C40 family.</text>
</comment>
<dbReference type="PANTHER" id="PTHR47053">
    <property type="entry name" value="MUREIN DD-ENDOPEPTIDASE MEPH-RELATED"/>
    <property type="match status" value="1"/>
</dbReference>
<organism evidence="9 10">
    <name type="scientific">Atopobium minutum</name>
    <dbReference type="NCBI Taxonomy" id="1381"/>
    <lineage>
        <taxon>Bacteria</taxon>
        <taxon>Bacillati</taxon>
        <taxon>Actinomycetota</taxon>
        <taxon>Coriobacteriia</taxon>
        <taxon>Coriobacteriales</taxon>
        <taxon>Atopobiaceae</taxon>
        <taxon>Atopobium</taxon>
    </lineage>
</organism>
<keyword evidence="4" id="KW-0788">Thiol protease</keyword>
<sequence length="401" mass="42777">MFNKNIAVSASLVVALSFQAYMPTLALAEPTTQEQALNKLQSLGAELDSIQSELDTKTAQMEDTQVEIDKTQAQIGETTQKLDVAKQTLAKLTRSNYKTGSGSVLDVILESSSFEDLANRMYYMNKASKENVDAIAAVQQLSSDLATQNQSLEARKQSLEASITSTQAKLADYQQKVDEAQAYFNSLDEQTQQQVESKAQAADEAASSSSGQASSSTQNSSVSTVVHAIKNNTSSSSSSSSSNSSSTSSSTSSQSSTTKSTSTNSSSTQNNSSKTTTQSKPKETYNSYSGAGIESARSLIGVMYKWGGSDPNRDGGVDCSGLVVYSYGTRRGRTTYEMISSLKASGDWKTSISELNPGDLIFTSSGHVGIYLGNNRMIHAPAEGRRVTETTVWAFYGGGSY</sequence>
<dbReference type="Proteomes" id="UP000183687">
    <property type="component" value="Unassembled WGS sequence"/>
</dbReference>
<feature type="compositionally biased region" description="Low complexity" evidence="6">
    <location>
        <begin position="230"/>
        <end position="279"/>
    </location>
</feature>
<reference evidence="9 10" key="1">
    <citation type="submission" date="2016-10" db="EMBL/GenBank/DDBJ databases">
        <authorList>
            <person name="Varghese N."/>
            <person name="Submissions S."/>
        </authorList>
    </citation>
    <scope>NUCLEOTIDE SEQUENCE [LARGE SCALE GENOMIC DNA]</scope>
    <source>
        <strain evidence="9 10">DSM 20586</strain>
    </source>
</reference>
<evidence type="ECO:0000256" key="5">
    <source>
        <dbReference type="SAM" id="Coils"/>
    </source>
</evidence>
<evidence type="ECO:0000259" key="8">
    <source>
        <dbReference type="PROSITE" id="PS51935"/>
    </source>
</evidence>
<keyword evidence="3 9" id="KW-0378">Hydrolase</keyword>
<dbReference type="SUPFAM" id="SSF54001">
    <property type="entry name" value="Cysteine proteinases"/>
    <property type="match status" value="1"/>
</dbReference>
<evidence type="ECO:0000256" key="3">
    <source>
        <dbReference type="ARBA" id="ARBA00022801"/>
    </source>
</evidence>
<dbReference type="PANTHER" id="PTHR47053:SF1">
    <property type="entry name" value="MUREIN DD-ENDOPEPTIDASE MEPH-RELATED"/>
    <property type="match status" value="1"/>
</dbReference>
<dbReference type="Gene3D" id="6.10.250.3150">
    <property type="match status" value="1"/>
</dbReference>
<comment type="caution">
    <text evidence="9">The sequence shown here is derived from an EMBL/GenBank/DDBJ whole genome shotgun (WGS) entry which is preliminary data.</text>
</comment>
<evidence type="ECO:0000256" key="4">
    <source>
        <dbReference type="ARBA" id="ARBA00022807"/>
    </source>
</evidence>
<dbReference type="GO" id="GO:0006508">
    <property type="term" value="P:proteolysis"/>
    <property type="evidence" value="ECO:0007669"/>
    <property type="project" value="UniProtKB-KW"/>
</dbReference>
<dbReference type="Pfam" id="PF00877">
    <property type="entry name" value="NLPC_P60"/>
    <property type="match status" value="1"/>
</dbReference>
<feature type="coiled-coil region" evidence="5">
    <location>
        <begin position="33"/>
        <end position="88"/>
    </location>
</feature>
<proteinExistence type="inferred from homology"/>
<evidence type="ECO:0000256" key="1">
    <source>
        <dbReference type="ARBA" id="ARBA00007074"/>
    </source>
</evidence>
<dbReference type="GO" id="GO:0008234">
    <property type="term" value="F:cysteine-type peptidase activity"/>
    <property type="evidence" value="ECO:0007669"/>
    <property type="project" value="UniProtKB-KW"/>
</dbReference>
<dbReference type="Gene3D" id="3.90.1720.10">
    <property type="entry name" value="endopeptidase domain like (from Nostoc punctiforme)"/>
    <property type="match status" value="1"/>
</dbReference>
<dbReference type="InterPro" id="IPR051202">
    <property type="entry name" value="Peptidase_C40"/>
</dbReference>
<dbReference type="PROSITE" id="PS51935">
    <property type="entry name" value="NLPC_P60"/>
    <property type="match status" value="1"/>
</dbReference>
<evidence type="ECO:0000256" key="7">
    <source>
        <dbReference type="SAM" id="SignalP"/>
    </source>
</evidence>
<dbReference type="AlphaFoldDB" id="A0AB38A4M3"/>
<feature type="signal peptide" evidence="7">
    <location>
        <begin position="1"/>
        <end position="28"/>
    </location>
</feature>
<evidence type="ECO:0000313" key="9">
    <source>
        <dbReference type="EMBL" id="SEB41536.1"/>
    </source>
</evidence>
<dbReference type="InterPro" id="IPR000064">
    <property type="entry name" value="NLP_P60_dom"/>
</dbReference>
<feature type="domain" description="NlpC/P60" evidence="8">
    <location>
        <begin position="286"/>
        <end position="401"/>
    </location>
</feature>
<evidence type="ECO:0000256" key="6">
    <source>
        <dbReference type="SAM" id="MobiDB-lite"/>
    </source>
</evidence>
<evidence type="ECO:0000256" key="2">
    <source>
        <dbReference type="ARBA" id="ARBA00022670"/>
    </source>
</evidence>
<protein>
    <submittedName>
        <fullName evidence="9">Cell wall-associated hydrolase, NlpC family</fullName>
    </submittedName>
</protein>
<feature type="chain" id="PRO_5044272270" evidence="7">
    <location>
        <begin position="29"/>
        <end position="401"/>
    </location>
</feature>
<feature type="region of interest" description="Disordered" evidence="6">
    <location>
        <begin position="188"/>
        <end position="288"/>
    </location>
</feature>
<gene>
    <name evidence="9" type="ORF">SAMN04489746_0141</name>
</gene>
<dbReference type="RefSeq" id="WP_002563626.1">
    <property type="nucleotide sequence ID" value="NZ_FNSH01000001.1"/>
</dbReference>
<evidence type="ECO:0000313" key="10">
    <source>
        <dbReference type="Proteomes" id="UP000183687"/>
    </source>
</evidence>
<keyword evidence="7" id="KW-0732">Signal</keyword>
<keyword evidence="2" id="KW-0645">Protease</keyword>